<reference evidence="6 7" key="1">
    <citation type="journal article" date="2009" name="Stand. Genomic Sci.">
        <title>Complete genome sequence of Catenulispora acidiphila type strain (ID 139908).</title>
        <authorList>
            <person name="Copeland A."/>
            <person name="Lapidus A."/>
            <person name="Glavina Del Rio T."/>
            <person name="Nolan M."/>
            <person name="Lucas S."/>
            <person name="Chen F."/>
            <person name="Tice H."/>
            <person name="Cheng J.F."/>
            <person name="Bruce D."/>
            <person name="Goodwin L."/>
            <person name="Pitluck S."/>
            <person name="Mikhailova N."/>
            <person name="Pati A."/>
            <person name="Ivanova N."/>
            <person name="Mavromatis K."/>
            <person name="Chen A."/>
            <person name="Palaniappan K."/>
            <person name="Chain P."/>
            <person name="Land M."/>
            <person name="Hauser L."/>
            <person name="Chang Y.J."/>
            <person name="Jeffries C.D."/>
            <person name="Chertkov O."/>
            <person name="Brettin T."/>
            <person name="Detter J.C."/>
            <person name="Han C."/>
            <person name="Ali Z."/>
            <person name="Tindall B.J."/>
            <person name="Goker M."/>
            <person name="Bristow J."/>
            <person name="Eisen J.A."/>
            <person name="Markowitz V."/>
            <person name="Hugenholtz P."/>
            <person name="Kyrpides N.C."/>
            <person name="Klenk H.P."/>
        </authorList>
    </citation>
    <scope>NUCLEOTIDE SEQUENCE [LARGE SCALE GENOMIC DNA]</scope>
    <source>
        <strain evidence="7">DSM 44928 / JCM 14897 / NBRC 102108 / NRRL B-24433 / ID139908</strain>
    </source>
</reference>
<dbReference type="InterPro" id="IPR012349">
    <property type="entry name" value="Split_barrel_FMN-bd"/>
</dbReference>
<feature type="domain" description="Flavin reductase like" evidence="5">
    <location>
        <begin position="40"/>
        <end position="213"/>
    </location>
</feature>
<organism evidence="6 7">
    <name type="scientific">Catenulispora acidiphila (strain DSM 44928 / JCM 14897 / NBRC 102108 / NRRL B-24433 / ID139908)</name>
    <dbReference type="NCBI Taxonomy" id="479433"/>
    <lineage>
        <taxon>Bacteria</taxon>
        <taxon>Bacillati</taxon>
        <taxon>Actinomycetota</taxon>
        <taxon>Actinomycetes</taxon>
        <taxon>Catenulisporales</taxon>
        <taxon>Catenulisporaceae</taxon>
        <taxon>Catenulispora</taxon>
    </lineage>
</organism>
<dbReference type="PANTHER" id="PTHR43567">
    <property type="entry name" value="FLAVOREDOXIN-RELATED-RELATED"/>
    <property type="match status" value="1"/>
</dbReference>
<keyword evidence="7" id="KW-1185">Reference proteome</keyword>
<dbReference type="SUPFAM" id="SSF50475">
    <property type="entry name" value="FMN-binding split barrel"/>
    <property type="match status" value="1"/>
</dbReference>
<dbReference type="HOGENOM" id="CLU_075333_0_0_11"/>
<dbReference type="EMBL" id="CP001700">
    <property type="protein sequence ID" value="ACU74818.1"/>
    <property type="molecule type" value="Genomic_DNA"/>
</dbReference>
<evidence type="ECO:0000256" key="4">
    <source>
        <dbReference type="SAM" id="MobiDB-lite"/>
    </source>
</evidence>
<dbReference type="Pfam" id="PF01613">
    <property type="entry name" value="Flavin_Reduct"/>
    <property type="match status" value="1"/>
</dbReference>
<dbReference type="Proteomes" id="UP000000851">
    <property type="component" value="Chromosome"/>
</dbReference>
<evidence type="ECO:0000256" key="2">
    <source>
        <dbReference type="ARBA" id="ARBA00022630"/>
    </source>
</evidence>
<accession>C7QF60</accession>
<keyword evidence="2" id="KW-0285">Flavoprotein</keyword>
<dbReference type="GO" id="GO:0016646">
    <property type="term" value="F:oxidoreductase activity, acting on the CH-NH group of donors, NAD or NADP as acceptor"/>
    <property type="evidence" value="ECO:0007669"/>
    <property type="project" value="UniProtKB-ARBA"/>
</dbReference>
<dbReference type="AlphaFoldDB" id="C7QF60"/>
<evidence type="ECO:0000256" key="1">
    <source>
        <dbReference type="ARBA" id="ARBA00001917"/>
    </source>
</evidence>
<evidence type="ECO:0000259" key="5">
    <source>
        <dbReference type="Pfam" id="PF01613"/>
    </source>
</evidence>
<gene>
    <name evidence="6" type="ordered locus">Caci_5960</name>
</gene>
<dbReference type="InterPro" id="IPR002563">
    <property type="entry name" value="Flavin_Rdtase-like_dom"/>
</dbReference>
<dbReference type="RefSeq" id="WP_015794547.1">
    <property type="nucleotide sequence ID" value="NC_013131.1"/>
</dbReference>
<dbReference type="PANTHER" id="PTHR43567:SF1">
    <property type="entry name" value="FLAVOREDOXIN"/>
    <property type="match status" value="1"/>
</dbReference>
<protein>
    <submittedName>
        <fullName evidence="6">Flavin reductase domain protein FMN-binding</fullName>
    </submittedName>
</protein>
<comment type="cofactor">
    <cofactor evidence="1">
        <name>FMN</name>
        <dbReference type="ChEBI" id="CHEBI:58210"/>
    </cofactor>
</comment>
<dbReference type="GO" id="GO:0010181">
    <property type="term" value="F:FMN binding"/>
    <property type="evidence" value="ECO:0007669"/>
    <property type="project" value="InterPro"/>
</dbReference>
<dbReference type="KEGG" id="cai:Caci_5960"/>
<feature type="compositionally biased region" description="Low complexity" evidence="4">
    <location>
        <begin position="1"/>
        <end position="16"/>
    </location>
</feature>
<comment type="similarity">
    <text evidence="3">Belongs to the flavoredoxin family.</text>
</comment>
<dbReference type="OrthoDB" id="9794638at2"/>
<evidence type="ECO:0000313" key="6">
    <source>
        <dbReference type="EMBL" id="ACU74818.1"/>
    </source>
</evidence>
<dbReference type="InParanoid" id="C7QF60"/>
<proteinExistence type="inferred from homology"/>
<sequence length="237" mass="25463">MSTTTSTSTTPSTTGTDRADRADRDNRADHVAIEPSILYFGTPVVLLSTENDDGSANLAPISSAWALGSTIVLGLGAEGQTAYNLARRPQIVINVPGPHLWRRIESLAGVTGRFPVPESKPAGMRYEPDKFGVSGFTSQESEVVIPPRVAECGLQFEAAVARALPDVTEDFLIVEAHVLKVHADPAIVIPGTNHVEPAAWSPLIYNFRHYFGLGGELGHTWRSQTPRGAASQDSHTR</sequence>
<dbReference type="Gene3D" id="2.30.110.10">
    <property type="entry name" value="Electron Transport, Fmn-binding Protein, Chain A"/>
    <property type="match status" value="1"/>
</dbReference>
<evidence type="ECO:0000313" key="7">
    <source>
        <dbReference type="Proteomes" id="UP000000851"/>
    </source>
</evidence>
<dbReference type="STRING" id="479433.Caci_5960"/>
<dbReference type="InterPro" id="IPR052174">
    <property type="entry name" value="Flavoredoxin"/>
</dbReference>
<feature type="region of interest" description="Disordered" evidence="4">
    <location>
        <begin position="1"/>
        <end position="25"/>
    </location>
</feature>
<dbReference type="eggNOG" id="COG1853">
    <property type="taxonomic scope" value="Bacteria"/>
</dbReference>
<name>C7QF60_CATAD</name>
<evidence type="ECO:0000256" key="3">
    <source>
        <dbReference type="ARBA" id="ARBA00038054"/>
    </source>
</evidence>